<organism evidence="4 5">
    <name type="scientific">Nitrobacter winogradskyi</name>
    <name type="common">Nitrobacter agilis</name>
    <dbReference type="NCBI Taxonomy" id="913"/>
    <lineage>
        <taxon>Bacteria</taxon>
        <taxon>Pseudomonadati</taxon>
        <taxon>Pseudomonadota</taxon>
        <taxon>Alphaproteobacteria</taxon>
        <taxon>Hyphomicrobiales</taxon>
        <taxon>Nitrobacteraceae</taxon>
        <taxon>Nitrobacter</taxon>
    </lineage>
</organism>
<feature type="domain" description="Aldehyde oxidase/xanthine dehydrogenase a/b hammerhead" evidence="3">
    <location>
        <begin position="27"/>
        <end position="141"/>
    </location>
</feature>
<dbReference type="InterPro" id="IPR046867">
    <property type="entry name" value="AldOxase/xan_DH_MoCoBD2"/>
</dbReference>
<dbReference type="Gene3D" id="3.30.365.10">
    <property type="entry name" value="Aldehyde oxidase/xanthine dehydrogenase, molybdopterin binding domain"/>
    <property type="match status" value="4"/>
</dbReference>
<gene>
    <name evidence="4" type="ORF">NWI01_00600</name>
</gene>
<sequence length="768" mass="82142">MAPVKVAPVKFGMGQSVRRKEDDAFIRGKGRYTDDHAPPDALHALMLRSPHAHATYRIDVSRACRLPGVALILTAVDVADLGGLPCQVELPDQPFIAPPYPILPKDEVRHVGDAVAFVVADTVEHARDALEAIEVEWTPLASVAGVADAVKDGAPQVWPDHAGNVLFDVSLGDRKAADAAFAAADAVAEISIVNPRVVTNYMETRGVVCEYDARRDHLTLTVGSQGSHRLREILCETVLKIPLEKMRVICPDVGGGFGTKLFPYREYALIAVAAKKLHRAIRWTAERSDHFVGDSQGRDNVTTARMALANDGRFLGMDVDLMGDMGAYLSTFGPDIPYSGAGMLPGLYDIQAFHCRVRAVFTNTVPVDAYRGAGRPEAAYVVERLVDAASRKIGMTPDAIRRKNFIPPEAMPYRTATGKIYDSGDFAAHMTRAMEIAKWQEFASRAEAAKELGLVRGIGLATYVEVCGTMGRERADVRLDANGDVTVLIGTQSTGQGHATAYAQIIADQFGISPERVHMKQGDTDVVATGLGTGGSSSIPSGGVSVERATRKLGAKLREIASEALETSVADLEISDGSIRIAGTDRSVSFADLAKRADLSKLTADESFSSADGTYPNGTHVVEAEIDPATGKIELVNYVVVDDFGVTLNPLLLAGQVHGGTMQGIGQSLMEQTVYDVDGQLVTGTLMDYALPRAADGVSIIFETRNVPCATNPLGIKGAGEAGAIGSCPAVVNAIIDGLWREYGIGHIDMPATPERVWTTIRDAQRRL</sequence>
<evidence type="ECO:0000259" key="3">
    <source>
        <dbReference type="SMART" id="SM01008"/>
    </source>
</evidence>
<dbReference type="InterPro" id="IPR000674">
    <property type="entry name" value="Ald_Oxase/Xan_DH_a/b"/>
</dbReference>
<evidence type="ECO:0000313" key="5">
    <source>
        <dbReference type="Proteomes" id="UP000318825"/>
    </source>
</evidence>
<dbReference type="Proteomes" id="UP000318825">
    <property type="component" value="Unassembled WGS sequence"/>
</dbReference>
<dbReference type="PANTHER" id="PTHR11908:SF132">
    <property type="entry name" value="ALDEHYDE OXIDASE 1-RELATED"/>
    <property type="match status" value="1"/>
</dbReference>
<dbReference type="RefSeq" id="WP_141381759.1">
    <property type="nucleotide sequence ID" value="NZ_BJNF01000002.1"/>
</dbReference>
<dbReference type="InterPro" id="IPR037165">
    <property type="entry name" value="AldOxase/xan_DH_Mopterin-bd_sf"/>
</dbReference>
<accession>A0A4Y3W6G4</accession>
<dbReference type="SUPFAM" id="SSF56003">
    <property type="entry name" value="Molybdenum cofactor-binding domain"/>
    <property type="match status" value="1"/>
</dbReference>
<keyword evidence="1" id="KW-0500">Molybdenum</keyword>
<name>A0A4Y3W6G4_NITWI</name>
<evidence type="ECO:0000256" key="2">
    <source>
        <dbReference type="ARBA" id="ARBA00023002"/>
    </source>
</evidence>
<dbReference type="Gene3D" id="3.90.1170.50">
    <property type="entry name" value="Aldehyde oxidase/xanthine dehydrogenase, a/b hammerhead"/>
    <property type="match status" value="1"/>
</dbReference>
<dbReference type="Pfam" id="PF02738">
    <property type="entry name" value="MoCoBD_1"/>
    <property type="match status" value="1"/>
</dbReference>
<evidence type="ECO:0000256" key="1">
    <source>
        <dbReference type="ARBA" id="ARBA00022505"/>
    </source>
</evidence>
<dbReference type="GO" id="GO:0016491">
    <property type="term" value="F:oxidoreductase activity"/>
    <property type="evidence" value="ECO:0007669"/>
    <property type="project" value="UniProtKB-KW"/>
</dbReference>
<protein>
    <submittedName>
        <fullName evidence="4">Carbon monoxide dehydrogenase</fullName>
    </submittedName>
</protein>
<comment type="caution">
    <text evidence="4">The sequence shown here is derived from an EMBL/GenBank/DDBJ whole genome shotgun (WGS) entry which is preliminary data.</text>
</comment>
<proteinExistence type="predicted"/>
<dbReference type="InterPro" id="IPR008274">
    <property type="entry name" value="AldOxase/xan_DH_MoCoBD1"/>
</dbReference>
<dbReference type="Pfam" id="PF20256">
    <property type="entry name" value="MoCoBD_2"/>
    <property type="match status" value="1"/>
</dbReference>
<dbReference type="EMBL" id="BJNF01000002">
    <property type="protein sequence ID" value="GEC14168.1"/>
    <property type="molecule type" value="Genomic_DNA"/>
</dbReference>
<dbReference type="GO" id="GO:0005506">
    <property type="term" value="F:iron ion binding"/>
    <property type="evidence" value="ECO:0007669"/>
    <property type="project" value="InterPro"/>
</dbReference>
<reference evidence="4 5" key="1">
    <citation type="submission" date="2019-06" db="EMBL/GenBank/DDBJ databases">
        <title>Whole genome shotgun sequence of Nitrobacter winogradskyi NBRC 14297.</title>
        <authorList>
            <person name="Hosoyama A."/>
            <person name="Uohara A."/>
            <person name="Ohji S."/>
            <person name="Ichikawa N."/>
        </authorList>
    </citation>
    <scope>NUCLEOTIDE SEQUENCE [LARGE SCALE GENOMIC DNA]</scope>
    <source>
        <strain evidence="4 5">NBRC 14297</strain>
    </source>
</reference>
<dbReference type="InterPro" id="IPR016208">
    <property type="entry name" value="Ald_Oxase/xanthine_DH-like"/>
</dbReference>
<dbReference type="OrthoDB" id="9758509at2"/>
<evidence type="ECO:0000313" key="4">
    <source>
        <dbReference type="EMBL" id="GEC14168.1"/>
    </source>
</evidence>
<dbReference type="SMART" id="SM01008">
    <property type="entry name" value="Ald_Xan_dh_C"/>
    <property type="match status" value="1"/>
</dbReference>
<dbReference type="AlphaFoldDB" id="A0A4Y3W6G4"/>
<dbReference type="InterPro" id="IPR036856">
    <property type="entry name" value="Ald_Oxase/Xan_DH_a/b_sf"/>
</dbReference>
<keyword evidence="2" id="KW-0560">Oxidoreductase</keyword>
<dbReference type="Pfam" id="PF01315">
    <property type="entry name" value="Ald_Xan_dh_C"/>
    <property type="match status" value="1"/>
</dbReference>
<dbReference type="PANTHER" id="PTHR11908">
    <property type="entry name" value="XANTHINE DEHYDROGENASE"/>
    <property type="match status" value="1"/>
</dbReference>
<dbReference type="SUPFAM" id="SSF54665">
    <property type="entry name" value="CO dehydrogenase molybdoprotein N-domain-like"/>
    <property type="match status" value="1"/>
</dbReference>